<keyword evidence="7" id="KW-0653">Protein transport</keyword>
<keyword evidence="6" id="KW-0812">Transmembrane</keyword>
<evidence type="ECO:0000256" key="3">
    <source>
        <dbReference type="ARBA" id="ARBA00022448"/>
    </source>
</evidence>
<keyword evidence="3" id="KW-0813">Transport</keyword>
<evidence type="ECO:0000256" key="8">
    <source>
        <dbReference type="ARBA" id="ARBA00022989"/>
    </source>
</evidence>
<evidence type="ECO:0000256" key="5">
    <source>
        <dbReference type="ARBA" id="ARBA00022519"/>
    </source>
</evidence>
<organism evidence="11 12">
    <name type="scientific">Phaeovibrio sulfidiphilus</name>
    <dbReference type="NCBI Taxonomy" id="1220600"/>
    <lineage>
        <taxon>Bacteria</taxon>
        <taxon>Pseudomonadati</taxon>
        <taxon>Pseudomonadota</taxon>
        <taxon>Alphaproteobacteria</taxon>
        <taxon>Rhodospirillales</taxon>
        <taxon>Rhodospirillaceae</taxon>
        <taxon>Phaeovibrio</taxon>
    </lineage>
</organism>
<feature type="domain" description="TonB C-terminal" evidence="10">
    <location>
        <begin position="1"/>
        <end position="85"/>
    </location>
</feature>
<comment type="subcellular location">
    <subcellularLocation>
        <location evidence="1">Cell inner membrane</location>
        <topology evidence="1">Single-pass membrane protein</topology>
        <orientation evidence="1">Periplasmic side</orientation>
    </subcellularLocation>
</comment>
<evidence type="ECO:0000256" key="1">
    <source>
        <dbReference type="ARBA" id="ARBA00004383"/>
    </source>
</evidence>
<keyword evidence="9" id="KW-0472">Membrane</keyword>
<dbReference type="GO" id="GO:0015031">
    <property type="term" value="P:protein transport"/>
    <property type="evidence" value="ECO:0007669"/>
    <property type="project" value="UniProtKB-KW"/>
</dbReference>
<evidence type="ECO:0000256" key="4">
    <source>
        <dbReference type="ARBA" id="ARBA00022475"/>
    </source>
</evidence>
<sequence length="85" mass="9282">MIRSCARPPYPEGARHRGETGTVILNLKIDASGRLVDRAVVVSSGHARLDTAALNGLARCRFAPATRNGVPEPGWVKLRYVWTLD</sequence>
<name>A0A8J7CCS2_9PROT</name>
<evidence type="ECO:0000256" key="9">
    <source>
        <dbReference type="ARBA" id="ARBA00023136"/>
    </source>
</evidence>
<reference evidence="11" key="1">
    <citation type="submission" date="2020-10" db="EMBL/GenBank/DDBJ databases">
        <title>Genome sequence of the unusual species of purple photosynthetic bacteria, Phaeovibrio sulfidiphilus DSM 23193, type strain.</title>
        <authorList>
            <person name="Kyndt J.A."/>
            <person name="Meyer T.E."/>
        </authorList>
    </citation>
    <scope>NUCLEOTIDE SEQUENCE</scope>
    <source>
        <strain evidence="11">DSM 23193</strain>
    </source>
</reference>
<dbReference type="InterPro" id="IPR037682">
    <property type="entry name" value="TonB_C"/>
</dbReference>
<evidence type="ECO:0000313" key="11">
    <source>
        <dbReference type="EMBL" id="MBE1237368.1"/>
    </source>
</evidence>
<proteinExistence type="inferred from homology"/>
<evidence type="ECO:0000313" key="12">
    <source>
        <dbReference type="Proteomes" id="UP000631034"/>
    </source>
</evidence>
<accession>A0A8J7CCS2</accession>
<keyword evidence="8" id="KW-1133">Transmembrane helix</keyword>
<dbReference type="PANTHER" id="PTHR33446:SF2">
    <property type="entry name" value="PROTEIN TONB"/>
    <property type="match status" value="1"/>
</dbReference>
<dbReference type="GO" id="GO:0055085">
    <property type="term" value="P:transmembrane transport"/>
    <property type="evidence" value="ECO:0007669"/>
    <property type="project" value="InterPro"/>
</dbReference>
<keyword evidence="5" id="KW-0997">Cell inner membrane</keyword>
<dbReference type="PANTHER" id="PTHR33446">
    <property type="entry name" value="PROTEIN TONB-RELATED"/>
    <property type="match status" value="1"/>
</dbReference>
<comment type="caution">
    <text evidence="11">The sequence shown here is derived from an EMBL/GenBank/DDBJ whole genome shotgun (WGS) entry which is preliminary data.</text>
</comment>
<evidence type="ECO:0000256" key="7">
    <source>
        <dbReference type="ARBA" id="ARBA00022927"/>
    </source>
</evidence>
<dbReference type="InterPro" id="IPR051045">
    <property type="entry name" value="TonB-dependent_transducer"/>
</dbReference>
<dbReference type="InterPro" id="IPR006260">
    <property type="entry name" value="TonB/TolA_C"/>
</dbReference>
<dbReference type="EMBL" id="JACZHT010000004">
    <property type="protein sequence ID" value="MBE1237368.1"/>
    <property type="molecule type" value="Genomic_DNA"/>
</dbReference>
<dbReference type="GO" id="GO:0031992">
    <property type="term" value="F:energy transducer activity"/>
    <property type="evidence" value="ECO:0007669"/>
    <property type="project" value="TreeGrafter"/>
</dbReference>
<dbReference type="Pfam" id="PF03544">
    <property type="entry name" value="TonB_C"/>
    <property type="match status" value="1"/>
</dbReference>
<evidence type="ECO:0000256" key="2">
    <source>
        <dbReference type="ARBA" id="ARBA00006555"/>
    </source>
</evidence>
<dbReference type="Proteomes" id="UP000631034">
    <property type="component" value="Unassembled WGS sequence"/>
</dbReference>
<evidence type="ECO:0000259" key="10">
    <source>
        <dbReference type="PROSITE" id="PS52015"/>
    </source>
</evidence>
<keyword evidence="4" id="KW-1003">Cell membrane</keyword>
<dbReference type="AlphaFoldDB" id="A0A8J7CCS2"/>
<dbReference type="NCBIfam" id="TIGR01352">
    <property type="entry name" value="tonB_Cterm"/>
    <property type="match status" value="1"/>
</dbReference>
<dbReference type="PROSITE" id="PS52015">
    <property type="entry name" value="TONB_CTD"/>
    <property type="match status" value="1"/>
</dbReference>
<evidence type="ECO:0000256" key="6">
    <source>
        <dbReference type="ARBA" id="ARBA00022692"/>
    </source>
</evidence>
<gene>
    <name evidence="11" type="ORF">IHV25_06875</name>
</gene>
<dbReference type="SUPFAM" id="SSF74653">
    <property type="entry name" value="TolA/TonB C-terminal domain"/>
    <property type="match status" value="1"/>
</dbReference>
<keyword evidence="12" id="KW-1185">Reference proteome</keyword>
<comment type="similarity">
    <text evidence="2">Belongs to the TonB family.</text>
</comment>
<dbReference type="RefSeq" id="WP_192534376.1">
    <property type="nucleotide sequence ID" value="NZ_JACZHT010000004.1"/>
</dbReference>
<protein>
    <submittedName>
        <fullName evidence="11">Energy transducer TonB</fullName>
    </submittedName>
</protein>
<dbReference type="Gene3D" id="3.30.1150.10">
    <property type="match status" value="1"/>
</dbReference>
<dbReference type="GO" id="GO:0098797">
    <property type="term" value="C:plasma membrane protein complex"/>
    <property type="evidence" value="ECO:0007669"/>
    <property type="project" value="TreeGrafter"/>
</dbReference>